<comment type="subcellular location">
    <subcellularLocation>
        <location evidence="1">Nucleus</location>
    </subcellularLocation>
</comment>
<sequence>MWNQIEISGTPRHTAGKWKKSTLWILPCTVSQLLSAPEISNDTFAICERELNQVSVVGVIRECSPFESIVQYSVDDMTGPPLNVKQWVNKEDCATTTDASPGTYVKVTGNLRNFRAQRYLISMNIRCIEDMNEITSHMLEVVQAHMHLTGKVYDVNMNTSLPSLVGGVSSGHPQALSNIQDQVFNAIRKSSDHNEGISLQDLKAQLHFLRMTDIRSSLTFLINEGHVFCTIDEHHFKTTGYN</sequence>
<dbReference type="Gene3D" id="1.10.10.10">
    <property type="entry name" value="Winged helix-like DNA-binding domain superfamily/Winged helix DNA-binding domain"/>
    <property type="match status" value="1"/>
</dbReference>
<dbReference type="PIRSF" id="PIRSF036949">
    <property type="entry name" value="RPA32"/>
    <property type="match status" value="1"/>
</dbReference>
<dbReference type="PANTHER" id="PTHR13989:SF16">
    <property type="entry name" value="REPLICATION PROTEIN A2"/>
    <property type="match status" value="1"/>
</dbReference>
<evidence type="ECO:0000256" key="2">
    <source>
        <dbReference type="ARBA" id="ARBA00007815"/>
    </source>
</evidence>
<dbReference type="Gene3D" id="2.40.50.140">
    <property type="entry name" value="Nucleic acid-binding proteins"/>
    <property type="match status" value="1"/>
</dbReference>
<dbReference type="FunFam" id="1.10.10.10:FF:000168">
    <property type="entry name" value="Replication protein A 32 kDa subunit"/>
    <property type="match status" value="1"/>
</dbReference>
<dbReference type="EMBL" id="CADEAL010001136">
    <property type="protein sequence ID" value="CAB1429420.1"/>
    <property type="molecule type" value="Genomic_DNA"/>
</dbReference>
<dbReference type="AlphaFoldDB" id="A0A9N7YFB8"/>
<dbReference type="GO" id="GO:0006260">
    <property type="term" value="P:DNA replication"/>
    <property type="evidence" value="ECO:0007669"/>
    <property type="project" value="UniProtKB-KW"/>
</dbReference>
<dbReference type="GO" id="GO:0006289">
    <property type="term" value="P:nucleotide-excision repair"/>
    <property type="evidence" value="ECO:0007669"/>
    <property type="project" value="TreeGrafter"/>
</dbReference>
<organism evidence="7 8">
    <name type="scientific">Pleuronectes platessa</name>
    <name type="common">European plaice</name>
    <dbReference type="NCBI Taxonomy" id="8262"/>
    <lineage>
        <taxon>Eukaryota</taxon>
        <taxon>Metazoa</taxon>
        <taxon>Chordata</taxon>
        <taxon>Craniata</taxon>
        <taxon>Vertebrata</taxon>
        <taxon>Euteleostomi</taxon>
        <taxon>Actinopterygii</taxon>
        <taxon>Neopterygii</taxon>
        <taxon>Teleostei</taxon>
        <taxon>Neoteleostei</taxon>
        <taxon>Acanthomorphata</taxon>
        <taxon>Carangaria</taxon>
        <taxon>Pleuronectiformes</taxon>
        <taxon>Pleuronectoidei</taxon>
        <taxon>Pleuronectidae</taxon>
        <taxon>Pleuronectes</taxon>
    </lineage>
</organism>
<keyword evidence="8" id="KW-1185">Reference proteome</keyword>
<dbReference type="InterPro" id="IPR036390">
    <property type="entry name" value="WH_DNA-bd_sf"/>
</dbReference>
<comment type="similarity">
    <text evidence="2">Belongs to the replication factor A protein 2 family.</text>
</comment>
<dbReference type="SUPFAM" id="SSF50249">
    <property type="entry name" value="Nucleic acid-binding proteins"/>
    <property type="match status" value="1"/>
</dbReference>
<evidence type="ECO:0000259" key="6">
    <source>
        <dbReference type="Pfam" id="PF08784"/>
    </source>
</evidence>
<protein>
    <recommendedName>
        <fullName evidence="6">Replication protein A C-terminal domain-containing protein</fullName>
    </recommendedName>
</protein>
<dbReference type="InterPro" id="IPR012340">
    <property type="entry name" value="NA-bd_OB-fold"/>
</dbReference>
<name>A0A9N7YFB8_PLEPL</name>
<dbReference type="Pfam" id="PF08784">
    <property type="entry name" value="RPA_C"/>
    <property type="match status" value="1"/>
</dbReference>
<dbReference type="GO" id="GO:0003697">
    <property type="term" value="F:single-stranded DNA binding"/>
    <property type="evidence" value="ECO:0007669"/>
    <property type="project" value="TreeGrafter"/>
</dbReference>
<comment type="caution">
    <text evidence="7">The sequence shown here is derived from an EMBL/GenBank/DDBJ whole genome shotgun (WGS) entry which is preliminary data.</text>
</comment>
<dbReference type="GO" id="GO:0000724">
    <property type="term" value="P:double-strand break repair via homologous recombination"/>
    <property type="evidence" value="ECO:0007669"/>
    <property type="project" value="TreeGrafter"/>
</dbReference>
<keyword evidence="3" id="KW-0235">DNA replication</keyword>
<dbReference type="InterPro" id="IPR040260">
    <property type="entry name" value="RFA2-like"/>
</dbReference>
<dbReference type="CDD" id="cd04478">
    <property type="entry name" value="RPA2_DBD_D"/>
    <property type="match status" value="1"/>
</dbReference>
<reference evidence="7" key="1">
    <citation type="submission" date="2020-03" db="EMBL/GenBank/DDBJ databases">
        <authorList>
            <person name="Weist P."/>
        </authorList>
    </citation>
    <scope>NUCLEOTIDE SEQUENCE</scope>
</reference>
<proteinExistence type="inferred from homology"/>
<dbReference type="PANTHER" id="PTHR13989">
    <property type="entry name" value="REPLICATION PROTEIN A-RELATED"/>
    <property type="match status" value="1"/>
</dbReference>
<dbReference type="GO" id="GO:0005662">
    <property type="term" value="C:DNA replication factor A complex"/>
    <property type="evidence" value="ECO:0007669"/>
    <property type="project" value="TreeGrafter"/>
</dbReference>
<evidence type="ECO:0000313" key="7">
    <source>
        <dbReference type="EMBL" id="CAB1429420.1"/>
    </source>
</evidence>
<evidence type="ECO:0000313" key="8">
    <source>
        <dbReference type="Proteomes" id="UP001153269"/>
    </source>
</evidence>
<evidence type="ECO:0000256" key="5">
    <source>
        <dbReference type="ARBA" id="ARBA00023242"/>
    </source>
</evidence>
<dbReference type="InterPro" id="IPR014646">
    <property type="entry name" value="Rfa2/RPA32"/>
</dbReference>
<dbReference type="GO" id="GO:0035861">
    <property type="term" value="C:site of double-strand break"/>
    <property type="evidence" value="ECO:0007669"/>
    <property type="project" value="TreeGrafter"/>
</dbReference>
<dbReference type="GO" id="GO:0000781">
    <property type="term" value="C:chromosome, telomeric region"/>
    <property type="evidence" value="ECO:0007669"/>
    <property type="project" value="TreeGrafter"/>
</dbReference>
<accession>A0A9N7YFB8</accession>
<dbReference type="SUPFAM" id="SSF46785">
    <property type="entry name" value="Winged helix' DNA-binding domain"/>
    <property type="match status" value="1"/>
</dbReference>
<evidence type="ECO:0000256" key="1">
    <source>
        <dbReference type="ARBA" id="ARBA00004123"/>
    </source>
</evidence>
<dbReference type="Proteomes" id="UP001153269">
    <property type="component" value="Unassembled WGS sequence"/>
</dbReference>
<evidence type="ECO:0000256" key="4">
    <source>
        <dbReference type="ARBA" id="ARBA00023125"/>
    </source>
</evidence>
<keyword evidence="5" id="KW-0539">Nucleus</keyword>
<keyword evidence="4" id="KW-0238">DNA-binding</keyword>
<feature type="domain" description="Replication protein A C-terminal" evidence="6">
    <location>
        <begin position="159"/>
        <end position="234"/>
    </location>
</feature>
<dbReference type="InterPro" id="IPR036388">
    <property type="entry name" value="WH-like_DNA-bd_sf"/>
</dbReference>
<gene>
    <name evidence="7" type="ORF">PLEPLA_LOCUS17398</name>
</gene>
<dbReference type="InterPro" id="IPR014892">
    <property type="entry name" value="RPA_C"/>
</dbReference>
<evidence type="ECO:0000256" key="3">
    <source>
        <dbReference type="ARBA" id="ARBA00022705"/>
    </source>
</evidence>